<feature type="compositionally biased region" description="Polar residues" evidence="1">
    <location>
        <begin position="1"/>
        <end position="15"/>
    </location>
</feature>
<gene>
    <name evidence="3" type="ORF">VZC37_01830</name>
</gene>
<proteinExistence type="predicted"/>
<dbReference type="RefSeq" id="WP_330430712.1">
    <property type="nucleotide sequence ID" value="NZ_JAZDUF010000001.1"/>
</dbReference>
<dbReference type="EMBL" id="JAZDUF010000001">
    <property type="protein sequence ID" value="MEE3849054.1"/>
    <property type="molecule type" value="Genomic_DNA"/>
</dbReference>
<dbReference type="Proteomes" id="UP001347146">
    <property type="component" value="Unassembled WGS sequence"/>
</dbReference>
<evidence type="ECO:0000256" key="1">
    <source>
        <dbReference type="SAM" id="MobiDB-lite"/>
    </source>
</evidence>
<organism evidence="3 4">
    <name type="scientific">Gordonia sesuvii</name>
    <dbReference type="NCBI Taxonomy" id="3116777"/>
    <lineage>
        <taxon>Bacteria</taxon>
        <taxon>Bacillati</taxon>
        <taxon>Actinomycetota</taxon>
        <taxon>Actinomycetes</taxon>
        <taxon>Mycobacteriales</taxon>
        <taxon>Gordoniaceae</taxon>
        <taxon>Gordonia</taxon>
    </lineage>
</organism>
<dbReference type="Gene3D" id="3.10.129.10">
    <property type="entry name" value="Hotdog Thioesterase"/>
    <property type="match status" value="2"/>
</dbReference>
<dbReference type="InterPro" id="IPR039569">
    <property type="entry name" value="FAS1-like_DH_region"/>
</dbReference>
<sequence>MSSTTEPRSTKARSTTPRRRSRKAADPAPAPVELDLSDVDHRVGKPIGGGQLWDPCSTSDIRRWVMAMDNPNPIHWNEEFARESRYGGLIAPQSIAVALDYGHGAAPACVGRIPGSHLIFGGEEWWFYGTPVRPGDKLFQERRFHDYKIADTKFAGPTMFSRGDTTHTNQHGALVARERSTAIRYLAAEATKRGMYDDQIGVVKKWTNDELVEIEALRREWLLSNRLGISPRFDEVQVGDTLPRRVIGPHSIASFTTEYRAFLFNIWGTFEWVAPEGVDDPWVNQDPGWEEGFGFDEEDAKIDPRKRDGLYVGPSRGHIDAEKAGEVGMARAYGYGATMGAWCTDYLANWAGYDGMVRHTKADFRAPAFEGDVTYFDAEVVEKIPESEWGVPLVQIKLKLTNQDGAGLVSCLAEVELPL</sequence>
<feature type="region of interest" description="Disordered" evidence="1">
    <location>
        <begin position="1"/>
        <end position="37"/>
    </location>
</feature>
<evidence type="ECO:0000313" key="3">
    <source>
        <dbReference type="EMBL" id="MEE3849054.1"/>
    </source>
</evidence>
<feature type="domain" description="FAS1-like dehydratase" evidence="2">
    <location>
        <begin position="55"/>
        <end position="177"/>
    </location>
</feature>
<dbReference type="Pfam" id="PF13452">
    <property type="entry name" value="FAS1_DH_region"/>
    <property type="match status" value="1"/>
</dbReference>
<dbReference type="CDD" id="cd03441">
    <property type="entry name" value="R_hydratase_like"/>
    <property type="match status" value="2"/>
</dbReference>
<name>A0ABU7M7G9_9ACTN</name>
<evidence type="ECO:0000259" key="2">
    <source>
        <dbReference type="Pfam" id="PF13452"/>
    </source>
</evidence>
<protein>
    <submittedName>
        <fullName evidence="3">MaoC family dehydratase N-terminal domain-containing protein</fullName>
    </submittedName>
</protein>
<accession>A0ABU7M7G9</accession>
<dbReference type="SUPFAM" id="SSF54637">
    <property type="entry name" value="Thioesterase/thiol ester dehydrase-isomerase"/>
    <property type="match status" value="2"/>
</dbReference>
<reference evidence="3 4" key="1">
    <citation type="submission" date="2024-01" db="EMBL/GenBank/DDBJ databases">
        <title>Draft genome sequence of Gordonia sp. LSe1-13.</title>
        <authorList>
            <person name="Suphannarot A."/>
            <person name="Mingma R."/>
        </authorList>
    </citation>
    <scope>NUCLEOTIDE SEQUENCE [LARGE SCALE GENOMIC DNA]</scope>
    <source>
        <strain evidence="3 4">LSe1-13</strain>
    </source>
</reference>
<comment type="caution">
    <text evidence="3">The sequence shown here is derived from an EMBL/GenBank/DDBJ whole genome shotgun (WGS) entry which is preliminary data.</text>
</comment>
<keyword evidence="4" id="KW-1185">Reference proteome</keyword>
<dbReference type="InterPro" id="IPR029069">
    <property type="entry name" value="HotDog_dom_sf"/>
</dbReference>
<evidence type="ECO:0000313" key="4">
    <source>
        <dbReference type="Proteomes" id="UP001347146"/>
    </source>
</evidence>